<keyword evidence="2" id="KW-1185">Reference proteome</keyword>
<evidence type="ECO:0000313" key="1">
    <source>
        <dbReference type="EMBL" id="MBB5019453.1"/>
    </source>
</evidence>
<evidence type="ECO:0000313" key="2">
    <source>
        <dbReference type="Proteomes" id="UP000575898"/>
    </source>
</evidence>
<dbReference type="RefSeq" id="WP_184040346.1">
    <property type="nucleotide sequence ID" value="NZ_JACHHY010000017.1"/>
</dbReference>
<proteinExistence type="predicted"/>
<protein>
    <submittedName>
        <fullName evidence="1">Uncharacterized protein</fullName>
    </submittedName>
</protein>
<accession>A0A840MT55</accession>
<name>A0A840MT55_9PROT</name>
<comment type="caution">
    <text evidence="1">The sequence shown here is derived from an EMBL/GenBank/DDBJ whole genome shotgun (WGS) entry which is preliminary data.</text>
</comment>
<reference evidence="1 2" key="1">
    <citation type="submission" date="2020-08" db="EMBL/GenBank/DDBJ databases">
        <title>Genomic Encyclopedia of Type Strains, Phase IV (KMG-IV): sequencing the most valuable type-strain genomes for metagenomic binning, comparative biology and taxonomic classification.</title>
        <authorList>
            <person name="Goeker M."/>
        </authorList>
    </citation>
    <scope>NUCLEOTIDE SEQUENCE [LARGE SCALE GENOMIC DNA]</scope>
    <source>
        <strain evidence="1 2">DSM 27165</strain>
    </source>
</reference>
<dbReference type="EMBL" id="JACHHY010000017">
    <property type="protein sequence ID" value="MBB5019453.1"/>
    <property type="molecule type" value="Genomic_DNA"/>
</dbReference>
<organism evidence="1 2">
    <name type="scientific">Chitinivorax tropicus</name>
    <dbReference type="NCBI Taxonomy" id="714531"/>
    <lineage>
        <taxon>Bacteria</taxon>
        <taxon>Pseudomonadati</taxon>
        <taxon>Pseudomonadota</taxon>
        <taxon>Betaproteobacteria</taxon>
        <taxon>Chitinivorax</taxon>
    </lineage>
</organism>
<dbReference type="Proteomes" id="UP000575898">
    <property type="component" value="Unassembled WGS sequence"/>
</dbReference>
<dbReference type="AlphaFoldDB" id="A0A840MT55"/>
<gene>
    <name evidence="1" type="ORF">HNQ59_002755</name>
</gene>
<sequence length="114" mass="13140">MKTAIVINLDYERFGYALCSQYWNQVTSVMEASGFILNNRMFLTNLSPDEAYNNARWVINQIDELTRHNSVNLSQTIREFYGLDYTQVTNLLTPPTSTIAVEFIDNEFVSQSVN</sequence>